<sequence length="132" mass="13768">MAGSTAAPVIRATRGPDGPSSLAVEDRMAPQFCPGESDDGGEPVPGILRRIPKVEERLHCMRAWSPSLQCPSTPEARKPAVNHDGLAPSTKPSLSTVRSTTSLPSTSASNNELPTTRPLGGDSESDGGPFLH</sequence>
<name>A0A7J6RG84_PEROL</name>
<gene>
    <name evidence="2" type="ORF">FOZ62_001082</name>
</gene>
<proteinExistence type="predicted"/>
<evidence type="ECO:0000313" key="2">
    <source>
        <dbReference type="EMBL" id="KAF4719026.1"/>
    </source>
</evidence>
<evidence type="ECO:0000313" key="3">
    <source>
        <dbReference type="Proteomes" id="UP000574390"/>
    </source>
</evidence>
<dbReference type="Proteomes" id="UP000574390">
    <property type="component" value="Unassembled WGS sequence"/>
</dbReference>
<protein>
    <submittedName>
        <fullName evidence="2">Uncharacterized protein</fullName>
    </submittedName>
</protein>
<dbReference type="EMBL" id="JABANM010022771">
    <property type="protein sequence ID" value="KAF4719026.1"/>
    <property type="molecule type" value="Genomic_DNA"/>
</dbReference>
<dbReference type="AlphaFoldDB" id="A0A7J6RG84"/>
<accession>A0A7J6RG84</accession>
<feature type="region of interest" description="Disordered" evidence="1">
    <location>
        <begin position="1"/>
        <end position="46"/>
    </location>
</feature>
<organism evidence="2 3">
    <name type="scientific">Perkinsus olseni</name>
    <name type="common">Perkinsus atlanticus</name>
    <dbReference type="NCBI Taxonomy" id="32597"/>
    <lineage>
        <taxon>Eukaryota</taxon>
        <taxon>Sar</taxon>
        <taxon>Alveolata</taxon>
        <taxon>Perkinsozoa</taxon>
        <taxon>Perkinsea</taxon>
        <taxon>Perkinsida</taxon>
        <taxon>Perkinsidae</taxon>
        <taxon>Perkinsus</taxon>
    </lineage>
</organism>
<feature type="region of interest" description="Disordered" evidence="1">
    <location>
        <begin position="64"/>
        <end position="132"/>
    </location>
</feature>
<feature type="compositionally biased region" description="Polar residues" evidence="1">
    <location>
        <begin position="90"/>
        <end position="114"/>
    </location>
</feature>
<evidence type="ECO:0000256" key="1">
    <source>
        <dbReference type="SAM" id="MobiDB-lite"/>
    </source>
</evidence>
<reference evidence="2 3" key="1">
    <citation type="submission" date="2020-04" db="EMBL/GenBank/DDBJ databases">
        <title>Perkinsus olseni comparative genomics.</title>
        <authorList>
            <person name="Bogema D.R."/>
        </authorList>
    </citation>
    <scope>NUCLEOTIDE SEQUENCE [LARGE SCALE GENOMIC DNA]</scope>
    <source>
        <strain evidence="2">ATCC PRA-205</strain>
    </source>
</reference>
<feature type="non-terminal residue" evidence="2">
    <location>
        <position position="1"/>
    </location>
</feature>
<comment type="caution">
    <text evidence="2">The sequence shown here is derived from an EMBL/GenBank/DDBJ whole genome shotgun (WGS) entry which is preliminary data.</text>
</comment>